<dbReference type="FunCoup" id="A0A5R8QID3">
    <property type="interactions" value="124"/>
</dbReference>
<dbReference type="OrthoDB" id="9772736at2"/>
<dbReference type="EMBL" id="VBWP01000001">
    <property type="protein sequence ID" value="TLG77203.1"/>
    <property type="molecule type" value="Genomic_DNA"/>
</dbReference>
<dbReference type="GO" id="GO:0003959">
    <property type="term" value="F:NADPH dehydrogenase activity"/>
    <property type="evidence" value="ECO:0007669"/>
    <property type="project" value="InterPro"/>
</dbReference>
<gene>
    <name evidence="7" type="ORF">FEZ08_00885</name>
</gene>
<keyword evidence="3" id="KW-0288">FMN</keyword>
<keyword evidence="4" id="KW-0521">NADP</keyword>
<name>A0A5R8QID3_9FIRM</name>
<dbReference type="Pfam" id="PF00724">
    <property type="entry name" value="Oxidored_FMN"/>
    <property type="match status" value="1"/>
</dbReference>
<keyword evidence="8" id="KW-1185">Reference proteome</keyword>
<accession>A0A5R8QID3</accession>
<keyword evidence="5" id="KW-0560">Oxidoreductase</keyword>
<evidence type="ECO:0000259" key="6">
    <source>
        <dbReference type="Pfam" id="PF00724"/>
    </source>
</evidence>
<dbReference type="Proteomes" id="UP000306912">
    <property type="component" value="Unassembled WGS sequence"/>
</dbReference>
<dbReference type="InterPro" id="IPR001155">
    <property type="entry name" value="OxRdtase_FMN_N"/>
</dbReference>
<dbReference type="InParanoid" id="A0A5R8QID3"/>
<dbReference type="InterPro" id="IPR044152">
    <property type="entry name" value="YqjM-like"/>
</dbReference>
<dbReference type="AlphaFoldDB" id="A0A5R8QID3"/>
<proteinExistence type="predicted"/>
<dbReference type="GO" id="GO:0010181">
    <property type="term" value="F:FMN binding"/>
    <property type="evidence" value="ECO:0007669"/>
    <property type="project" value="InterPro"/>
</dbReference>
<comment type="cofactor">
    <cofactor evidence="1">
        <name>FMN</name>
        <dbReference type="ChEBI" id="CHEBI:58210"/>
    </cofactor>
</comment>
<evidence type="ECO:0000256" key="2">
    <source>
        <dbReference type="ARBA" id="ARBA00022630"/>
    </source>
</evidence>
<keyword evidence="2" id="KW-0285">Flavoprotein</keyword>
<dbReference type="InterPro" id="IPR013785">
    <property type="entry name" value="Aldolase_TIM"/>
</dbReference>
<evidence type="ECO:0000256" key="3">
    <source>
        <dbReference type="ARBA" id="ARBA00022643"/>
    </source>
</evidence>
<dbReference type="PANTHER" id="PTHR43303">
    <property type="entry name" value="NADPH DEHYDROGENASE C23G7.10C-RELATED"/>
    <property type="match status" value="1"/>
</dbReference>
<evidence type="ECO:0000313" key="8">
    <source>
        <dbReference type="Proteomes" id="UP000306912"/>
    </source>
</evidence>
<comment type="caution">
    <text evidence="7">The sequence shown here is derived from an EMBL/GenBank/DDBJ whole genome shotgun (WGS) entry which is preliminary data.</text>
</comment>
<evidence type="ECO:0000256" key="5">
    <source>
        <dbReference type="ARBA" id="ARBA00023002"/>
    </source>
</evidence>
<dbReference type="Gene3D" id="3.20.20.70">
    <property type="entry name" value="Aldolase class I"/>
    <property type="match status" value="1"/>
</dbReference>
<evidence type="ECO:0000313" key="7">
    <source>
        <dbReference type="EMBL" id="TLG77203.1"/>
    </source>
</evidence>
<protein>
    <submittedName>
        <fullName evidence="7">NADPH dehydrogenase</fullName>
    </submittedName>
</protein>
<sequence length="340" mass="37824">MIMGLFDSYKVKNMELKNRFVMAPMCIDAAIDGFANATHFVHYGARAQGGVGLIILEATAVAQNSRITEYDLGIWDDKFIDGLKQIVDYVHSLGAKIGIQLAHAGRKAELPGETIVSAGSVAFSERYQAPHELTIEEIHQITEQFAQAALRAKKAGFDVIEIHAAHGYLINQFLSPLTNEREDVYGSTLENRGRFLAEIVQAVRRVWTYEYPLFVRFSAKEFDIQGNTAKEIAHYTNMIIEHIDMTHISSGGVINRKPDKVFPGYQLNDAVTVQHLTGKPAIAVGMLDSADLALYAHEELEIELIALGRGLLLNPNLVFELAGEMDADIEYPYPYGRARK</sequence>
<evidence type="ECO:0000256" key="1">
    <source>
        <dbReference type="ARBA" id="ARBA00001917"/>
    </source>
</evidence>
<evidence type="ECO:0000256" key="4">
    <source>
        <dbReference type="ARBA" id="ARBA00022857"/>
    </source>
</evidence>
<feature type="domain" description="NADH:flavin oxidoreductase/NADH oxidase N-terminal" evidence="6">
    <location>
        <begin position="5"/>
        <end position="323"/>
    </location>
</feature>
<dbReference type="GO" id="GO:0050661">
    <property type="term" value="F:NADP binding"/>
    <property type="evidence" value="ECO:0007669"/>
    <property type="project" value="InterPro"/>
</dbReference>
<reference evidence="7 8" key="1">
    <citation type="submission" date="2019-05" db="EMBL/GenBank/DDBJ databases">
        <title>Culicoidintestinum kansasii gen. nov., sp. nov. from the gastrointestinal tract of the biting midge, Culicoides sonorensis.</title>
        <authorList>
            <person name="Neupane S."/>
            <person name="Ghosh A."/>
            <person name="Gunther S."/>
            <person name="Martin K."/>
            <person name="Zurek L."/>
        </authorList>
    </citation>
    <scope>NUCLEOTIDE SEQUENCE [LARGE SCALE GENOMIC DNA]</scope>
    <source>
        <strain evidence="7 8">CS-1</strain>
    </source>
</reference>
<dbReference type="PANTHER" id="PTHR43303:SF4">
    <property type="entry name" value="NADPH DEHYDROGENASE C23G7.10C-RELATED"/>
    <property type="match status" value="1"/>
</dbReference>
<organism evidence="7 8">
    <name type="scientific">Culicoidibacter larvae</name>
    <dbReference type="NCBI Taxonomy" id="2579976"/>
    <lineage>
        <taxon>Bacteria</taxon>
        <taxon>Bacillati</taxon>
        <taxon>Bacillota</taxon>
        <taxon>Culicoidibacteria</taxon>
        <taxon>Culicoidibacterales</taxon>
        <taxon>Culicoidibacteraceae</taxon>
        <taxon>Culicoidibacter</taxon>
    </lineage>
</organism>
<dbReference type="SUPFAM" id="SSF51395">
    <property type="entry name" value="FMN-linked oxidoreductases"/>
    <property type="match status" value="1"/>
</dbReference>